<evidence type="ECO:0000256" key="8">
    <source>
        <dbReference type="PIRSR" id="PIRSR602401-1"/>
    </source>
</evidence>
<sequence>MKVVNAYLDPIIKEAIAKKDATPKAEKEKTEASHVEDGATLLDHLVSLTSDPVVLKDETLNIMIAGRDTTAATLTFIVYFLAMYPAVLTRLRDEILATVGPTRRPDYDDIRDMKYLRAVINETLRLFPIVPFNVRENIKATIWPSPDPAQKPIYIPAGTKIPFSVFLMHRRKDLWGPDAEEFDPDRFLDDRLKKYLVKNSFIFLPFNAGPRICLGQQFAYNEMSFMVVRFLQQFSSISLAEDAAPPEAIPPAHWANGVGRKTIERIYPKMHLTMYAH</sequence>
<comment type="cofactor">
    <cofactor evidence="1 8">
        <name>heme</name>
        <dbReference type="ChEBI" id="CHEBI:30413"/>
    </cofactor>
</comment>
<dbReference type="PROSITE" id="PS00086">
    <property type="entry name" value="CYTOCHROME_P450"/>
    <property type="match status" value="1"/>
</dbReference>
<dbReference type="AlphaFoldDB" id="A0A9P7FZ46"/>
<keyword evidence="5 9" id="KW-0560">Oxidoreductase</keyword>
<dbReference type="InterPro" id="IPR017972">
    <property type="entry name" value="Cyt_P450_CS"/>
</dbReference>
<proteinExistence type="inferred from homology"/>
<evidence type="ECO:0000313" key="11">
    <source>
        <dbReference type="Proteomes" id="UP000775547"/>
    </source>
</evidence>
<feature type="non-terminal residue" evidence="10">
    <location>
        <position position="277"/>
    </location>
</feature>
<comment type="similarity">
    <text evidence="2 9">Belongs to the cytochrome P450 family.</text>
</comment>
<dbReference type="GO" id="GO:0016705">
    <property type="term" value="F:oxidoreductase activity, acting on paired donors, with incorporation or reduction of molecular oxygen"/>
    <property type="evidence" value="ECO:0007669"/>
    <property type="project" value="InterPro"/>
</dbReference>
<evidence type="ECO:0000256" key="9">
    <source>
        <dbReference type="RuleBase" id="RU000461"/>
    </source>
</evidence>
<evidence type="ECO:0000256" key="5">
    <source>
        <dbReference type="ARBA" id="ARBA00023002"/>
    </source>
</evidence>
<comment type="caution">
    <text evidence="10">The sequence shown here is derived from an EMBL/GenBank/DDBJ whole genome shotgun (WGS) entry which is preliminary data.</text>
</comment>
<dbReference type="EMBL" id="JABCKV010001679">
    <property type="protein sequence ID" value="KAG5639920.1"/>
    <property type="molecule type" value="Genomic_DNA"/>
</dbReference>
<dbReference type="Proteomes" id="UP000775547">
    <property type="component" value="Unassembled WGS sequence"/>
</dbReference>
<evidence type="ECO:0000256" key="4">
    <source>
        <dbReference type="ARBA" id="ARBA00022723"/>
    </source>
</evidence>
<evidence type="ECO:0000256" key="3">
    <source>
        <dbReference type="ARBA" id="ARBA00022617"/>
    </source>
</evidence>
<keyword evidence="11" id="KW-1185">Reference proteome</keyword>
<accession>A0A9P7FZ46</accession>
<dbReference type="SUPFAM" id="SSF48264">
    <property type="entry name" value="Cytochrome P450"/>
    <property type="match status" value="1"/>
</dbReference>
<keyword evidence="7 9" id="KW-0503">Monooxygenase</keyword>
<evidence type="ECO:0000256" key="2">
    <source>
        <dbReference type="ARBA" id="ARBA00010617"/>
    </source>
</evidence>
<dbReference type="InterPro" id="IPR036396">
    <property type="entry name" value="Cyt_P450_sf"/>
</dbReference>
<dbReference type="PANTHER" id="PTHR24287:SF1">
    <property type="entry name" value="P450, PUTATIVE (EUROFUNG)-RELATED"/>
    <property type="match status" value="1"/>
</dbReference>
<reference evidence="10" key="2">
    <citation type="submission" date="2021-10" db="EMBL/GenBank/DDBJ databases">
        <title>Phylogenomics reveals ancestral predisposition of the termite-cultivated fungus Termitomyces towards a domesticated lifestyle.</title>
        <authorList>
            <person name="Auxier B."/>
            <person name="Grum-Grzhimaylo A."/>
            <person name="Cardenas M.E."/>
            <person name="Lodge J.D."/>
            <person name="Laessoe T."/>
            <person name="Pedersen O."/>
            <person name="Smith M.E."/>
            <person name="Kuyper T.W."/>
            <person name="Franco-Molano E.A."/>
            <person name="Baroni T.J."/>
            <person name="Aanen D.K."/>
        </authorList>
    </citation>
    <scope>NUCLEOTIDE SEQUENCE</scope>
    <source>
        <strain evidence="10">AP01</strain>
        <tissue evidence="10">Mycelium</tissue>
    </source>
</reference>
<dbReference type="OrthoDB" id="1470350at2759"/>
<dbReference type="PANTHER" id="PTHR24287">
    <property type="entry name" value="P450, PUTATIVE (EUROFUNG)-RELATED"/>
    <property type="match status" value="1"/>
</dbReference>
<gene>
    <name evidence="10" type="ORF">DXG03_002375</name>
</gene>
<dbReference type="InterPro" id="IPR002401">
    <property type="entry name" value="Cyt_P450_E_grp-I"/>
</dbReference>
<dbReference type="Gene3D" id="1.10.630.10">
    <property type="entry name" value="Cytochrome P450"/>
    <property type="match status" value="1"/>
</dbReference>
<evidence type="ECO:0000256" key="6">
    <source>
        <dbReference type="ARBA" id="ARBA00023004"/>
    </source>
</evidence>
<evidence type="ECO:0000256" key="7">
    <source>
        <dbReference type="ARBA" id="ARBA00023033"/>
    </source>
</evidence>
<dbReference type="InterPro" id="IPR047146">
    <property type="entry name" value="Cyt_P450_E_CYP52_fungi"/>
</dbReference>
<evidence type="ECO:0000313" key="10">
    <source>
        <dbReference type="EMBL" id="KAG5639920.1"/>
    </source>
</evidence>
<dbReference type="Pfam" id="PF00067">
    <property type="entry name" value="p450"/>
    <property type="match status" value="1"/>
</dbReference>
<dbReference type="GO" id="GO:0005506">
    <property type="term" value="F:iron ion binding"/>
    <property type="evidence" value="ECO:0007669"/>
    <property type="project" value="InterPro"/>
</dbReference>
<feature type="binding site" description="axial binding residue" evidence="8">
    <location>
        <position position="213"/>
    </location>
    <ligand>
        <name>heme</name>
        <dbReference type="ChEBI" id="CHEBI:30413"/>
    </ligand>
    <ligandPart>
        <name>Fe</name>
        <dbReference type="ChEBI" id="CHEBI:18248"/>
    </ligandPart>
</feature>
<dbReference type="InterPro" id="IPR001128">
    <property type="entry name" value="Cyt_P450"/>
</dbReference>
<organism evidence="10 11">
    <name type="scientific">Asterophora parasitica</name>
    <dbReference type="NCBI Taxonomy" id="117018"/>
    <lineage>
        <taxon>Eukaryota</taxon>
        <taxon>Fungi</taxon>
        <taxon>Dikarya</taxon>
        <taxon>Basidiomycota</taxon>
        <taxon>Agaricomycotina</taxon>
        <taxon>Agaricomycetes</taxon>
        <taxon>Agaricomycetidae</taxon>
        <taxon>Agaricales</taxon>
        <taxon>Tricholomatineae</taxon>
        <taxon>Lyophyllaceae</taxon>
        <taxon>Asterophora</taxon>
    </lineage>
</organism>
<evidence type="ECO:0008006" key="12">
    <source>
        <dbReference type="Google" id="ProtNLM"/>
    </source>
</evidence>
<protein>
    <recommendedName>
        <fullName evidence="12">Cytochrome P450</fullName>
    </recommendedName>
</protein>
<dbReference type="PRINTS" id="PR00463">
    <property type="entry name" value="EP450I"/>
</dbReference>
<evidence type="ECO:0000256" key="1">
    <source>
        <dbReference type="ARBA" id="ARBA00001971"/>
    </source>
</evidence>
<name>A0A9P7FZ46_9AGAR</name>
<dbReference type="PRINTS" id="PR00385">
    <property type="entry name" value="P450"/>
</dbReference>
<keyword evidence="6 8" id="KW-0408">Iron</keyword>
<dbReference type="GO" id="GO:0004497">
    <property type="term" value="F:monooxygenase activity"/>
    <property type="evidence" value="ECO:0007669"/>
    <property type="project" value="UniProtKB-KW"/>
</dbReference>
<reference evidence="10" key="1">
    <citation type="submission" date="2020-07" db="EMBL/GenBank/DDBJ databases">
        <authorList>
            <person name="Nieuwenhuis M."/>
            <person name="Van De Peppel L.J.J."/>
        </authorList>
    </citation>
    <scope>NUCLEOTIDE SEQUENCE</scope>
    <source>
        <strain evidence="10">AP01</strain>
        <tissue evidence="10">Mycelium</tissue>
    </source>
</reference>
<keyword evidence="3 8" id="KW-0349">Heme</keyword>
<dbReference type="GO" id="GO:0020037">
    <property type="term" value="F:heme binding"/>
    <property type="evidence" value="ECO:0007669"/>
    <property type="project" value="InterPro"/>
</dbReference>
<keyword evidence="4 8" id="KW-0479">Metal-binding</keyword>